<dbReference type="Pfam" id="PF12627">
    <property type="entry name" value="PolyA_pol_RNAbd"/>
    <property type="match status" value="1"/>
</dbReference>
<dbReference type="SUPFAM" id="SSF81891">
    <property type="entry name" value="Poly A polymerase C-terminal region-like"/>
    <property type="match status" value="1"/>
</dbReference>
<evidence type="ECO:0000259" key="10">
    <source>
        <dbReference type="Pfam" id="PF12627"/>
    </source>
</evidence>
<keyword evidence="5" id="KW-0479">Metal-binding</keyword>
<dbReference type="Gene3D" id="1.10.3090.10">
    <property type="entry name" value="cca-adding enzyme, domain 2"/>
    <property type="match status" value="1"/>
</dbReference>
<dbReference type="InterPro" id="IPR050264">
    <property type="entry name" value="Bact_CCA-adding_enz_type3_sf"/>
</dbReference>
<comment type="cofactor">
    <cofactor evidence="1">
        <name>Mg(2+)</name>
        <dbReference type="ChEBI" id="CHEBI:18420"/>
    </cofactor>
</comment>
<evidence type="ECO:0000313" key="11">
    <source>
        <dbReference type="EMBL" id="MFC0409629.1"/>
    </source>
</evidence>
<dbReference type="Gene3D" id="3.30.460.10">
    <property type="entry name" value="Beta Polymerase, domain 2"/>
    <property type="match status" value="1"/>
</dbReference>
<evidence type="ECO:0000259" key="9">
    <source>
        <dbReference type="Pfam" id="PF01743"/>
    </source>
</evidence>
<keyword evidence="4" id="KW-0548">Nucleotidyltransferase</keyword>
<dbReference type="CDD" id="cd05398">
    <property type="entry name" value="NT_ClassII-CCAase"/>
    <property type="match status" value="1"/>
</dbReference>
<reference evidence="11 12" key="1">
    <citation type="submission" date="2024-09" db="EMBL/GenBank/DDBJ databases">
        <authorList>
            <person name="Sun Q."/>
            <person name="Mori K."/>
        </authorList>
    </citation>
    <scope>NUCLEOTIDE SEQUENCE [LARGE SCALE GENOMIC DNA]</scope>
    <source>
        <strain evidence="11 12">TBRC 5777</strain>
    </source>
</reference>
<name>A0ABV6JV69_9PROT</name>
<accession>A0ABV6JV69</accession>
<dbReference type="PANTHER" id="PTHR46173">
    <property type="entry name" value="CCA TRNA NUCLEOTIDYLTRANSFERASE 1, MITOCHONDRIAL"/>
    <property type="match status" value="1"/>
</dbReference>
<organism evidence="11 12">
    <name type="scientific">Roseomonas elaeocarpi</name>
    <dbReference type="NCBI Taxonomy" id="907779"/>
    <lineage>
        <taxon>Bacteria</taxon>
        <taxon>Pseudomonadati</taxon>
        <taxon>Pseudomonadota</taxon>
        <taxon>Alphaproteobacteria</taxon>
        <taxon>Acetobacterales</taxon>
        <taxon>Roseomonadaceae</taxon>
        <taxon>Roseomonas</taxon>
    </lineage>
</organism>
<feature type="domain" description="tRNA nucleotidyltransferase/poly(A) polymerase RNA and SrmB- binding" evidence="10">
    <location>
        <begin position="189"/>
        <end position="247"/>
    </location>
</feature>
<comment type="similarity">
    <text evidence="8">Belongs to the tRNA nucleotidyltransferase/poly(A) polymerase family.</text>
</comment>
<dbReference type="InterPro" id="IPR032828">
    <property type="entry name" value="PolyA_RNA-bd"/>
</dbReference>
<evidence type="ECO:0000256" key="7">
    <source>
        <dbReference type="ARBA" id="ARBA00022842"/>
    </source>
</evidence>
<keyword evidence="12" id="KW-1185">Reference proteome</keyword>
<dbReference type="PANTHER" id="PTHR46173:SF1">
    <property type="entry name" value="CCA TRNA NUCLEOTIDYLTRANSFERASE 1, MITOCHONDRIAL"/>
    <property type="match status" value="1"/>
</dbReference>
<dbReference type="InterPro" id="IPR002646">
    <property type="entry name" value="PolA_pol_head_dom"/>
</dbReference>
<keyword evidence="8" id="KW-0694">RNA-binding</keyword>
<keyword evidence="6" id="KW-0547">Nucleotide-binding</keyword>
<dbReference type="Proteomes" id="UP001589865">
    <property type="component" value="Unassembled WGS sequence"/>
</dbReference>
<gene>
    <name evidence="11" type="ORF">ACFFGY_15355</name>
</gene>
<dbReference type="EMBL" id="JBHLUN010000010">
    <property type="protein sequence ID" value="MFC0409629.1"/>
    <property type="molecule type" value="Genomic_DNA"/>
</dbReference>
<evidence type="ECO:0000256" key="8">
    <source>
        <dbReference type="RuleBase" id="RU003953"/>
    </source>
</evidence>
<comment type="caution">
    <text evidence="11">The sequence shown here is derived from an EMBL/GenBank/DDBJ whole genome shotgun (WGS) entry which is preliminary data.</text>
</comment>
<evidence type="ECO:0000256" key="6">
    <source>
        <dbReference type="ARBA" id="ARBA00022741"/>
    </source>
</evidence>
<evidence type="ECO:0000256" key="5">
    <source>
        <dbReference type="ARBA" id="ARBA00022723"/>
    </source>
</evidence>
<sequence>MAEFDHEDGPHGQVAVPAPLMSGAGRAVLRALPNSRAVGGCVRDALAGRPIADIDVGVPLPPEEAVRLLRAAGLKVVETGLAHGTVTAILTGEPVEVTSLRRDVATDGRHAEVEWTTSWREDAARRDFTINAMSLDAEGRLWDWFGGRADLAAGVVRFVGEPRQRLREDYLRALRFFRFQARYGTGTPDPGALAAIRDAAGELHRLSAERVWSELKRLLAAPDPTGALQLMAETGVLRAVLPEADPALLPGLGRAIAAGMPADPVLRLAALLPRGDAGGAAQGTGREIADRLRFSNEERSNLEALEKLIRREDFGGSPGLLDDAAFRRWLVTRGDPLLPVGEAWLTQAREGHDASALRARIAATPFPVFPLLGRDAVAAGVRPGPALGRLLGEVRAWWLAGGCTADAEACRAELRRRVTDDSAR</sequence>
<dbReference type="SUPFAM" id="SSF81301">
    <property type="entry name" value="Nucleotidyltransferase"/>
    <property type="match status" value="1"/>
</dbReference>
<dbReference type="Pfam" id="PF01743">
    <property type="entry name" value="PolyA_pol"/>
    <property type="match status" value="1"/>
</dbReference>
<proteinExistence type="inferred from homology"/>
<evidence type="ECO:0000256" key="4">
    <source>
        <dbReference type="ARBA" id="ARBA00022695"/>
    </source>
</evidence>
<evidence type="ECO:0000313" key="12">
    <source>
        <dbReference type="Proteomes" id="UP001589865"/>
    </source>
</evidence>
<evidence type="ECO:0000256" key="1">
    <source>
        <dbReference type="ARBA" id="ARBA00001946"/>
    </source>
</evidence>
<feature type="domain" description="Poly A polymerase head" evidence="9">
    <location>
        <begin position="37"/>
        <end position="157"/>
    </location>
</feature>
<dbReference type="RefSeq" id="WP_377045378.1">
    <property type="nucleotide sequence ID" value="NZ_JBHLUN010000010.1"/>
</dbReference>
<keyword evidence="7" id="KW-0460">Magnesium</keyword>
<evidence type="ECO:0000256" key="3">
    <source>
        <dbReference type="ARBA" id="ARBA00022694"/>
    </source>
</evidence>
<keyword evidence="3" id="KW-0819">tRNA processing</keyword>
<evidence type="ECO:0000256" key="2">
    <source>
        <dbReference type="ARBA" id="ARBA00022679"/>
    </source>
</evidence>
<keyword evidence="2 8" id="KW-0808">Transferase</keyword>
<dbReference type="InterPro" id="IPR043519">
    <property type="entry name" value="NT_sf"/>
</dbReference>
<protein>
    <submittedName>
        <fullName evidence="11">CCA tRNA nucleotidyltransferase</fullName>
    </submittedName>
</protein>